<evidence type="ECO:0000256" key="2">
    <source>
        <dbReference type="ARBA" id="ARBA00022737"/>
    </source>
</evidence>
<evidence type="ECO:0000313" key="6">
    <source>
        <dbReference type="Proteomes" id="UP000886885"/>
    </source>
</evidence>
<evidence type="ECO:0000313" key="5">
    <source>
        <dbReference type="EMBL" id="KAG6773317.1"/>
    </source>
</evidence>
<feature type="repeat" description="PPR" evidence="3">
    <location>
        <begin position="517"/>
        <end position="550"/>
    </location>
</feature>
<dbReference type="AlphaFoldDB" id="A0A8X8D0N3"/>
<sequence>MARYGHAYRDYSTNSTPSSDDFWSKKSHAPDHVCRPVIIDAEGRKMPIIFYGADKNADHYVTETETIFQQHVHSPLESEYRHSTRLTEDPYGAEDEFRRPMASGNIRPQNVEESITKVQTDDSPPKIAPWGASYWRLAPKSTGYEGYDESNVFHNKDLLKPGGNAPRNDSYDDYYRKQGSNKEQTMITSGGWARPAHSTSTAEVAKPSATTSPPRSRYRQPAYTETMDSKEAARRYGTRPSTREDSYTSTIDSREAARKYNGSGVFKYCKKEIKREPAWFLASRAIHSVARRVKGLTLWLEDKTPRIEKQITELSGKAFIFGFEGGEEQQELLLLLILLFGFFNNIWKWASLLSSSFLFFLVLQSSPLLLVQRNLLCHTKNGGFVCDNSNNVSIDDALASFYRMIHMNPRPSFVECGKFLGSIAKKKQYSTVVSLCNQMDLFGVTHNVYSQNILINCLFRFNHVRFAISILGKTVKLGMQPNAITFNALNNGLCIEGEIEEAVGLFNEMVRIGHEPDVISYITLINGLCKTGNTSMAVRVYKMEQNGCKPDVVTYNTIIISPCKDRLVNDAMEFLSEMVDRSIPLQHCSKKWLVGIIGLCNEGMVSEARCVFETMTEKGAEPNVYTYNALKGGYRLNNQMDEAQKVLDIMAGKGYAPAHSYARFVPSRETSGSSKSFQRDVFFWPASKFDDLLEIARWLEGGQKQLLQLWNGHLPIYSAI</sequence>
<name>A0A8X8D0N3_POPTO</name>
<dbReference type="Proteomes" id="UP000886885">
    <property type="component" value="Chromosome 5D"/>
</dbReference>
<dbReference type="PROSITE" id="PS51375">
    <property type="entry name" value="PPR"/>
    <property type="match status" value="5"/>
</dbReference>
<dbReference type="OrthoDB" id="817034at2759"/>
<evidence type="ECO:0000256" key="1">
    <source>
        <dbReference type="ARBA" id="ARBA00007626"/>
    </source>
</evidence>
<feature type="compositionally biased region" description="Polar residues" evidence="4">
    <location>
        <begin position="11"/>
        <end position="21"/>
    </location>
</feature>
<feature type="compositionally biased region" description="Polar residues" evidence="4">
    <location>
        <begin position="197"/>
        <end position="214"/>
    </location>
</feature>
<feature type="repeat" description="PPR" evidence="3">
    <location>
        <begin position="482"/>
        <end position="516"/>
    </location>
</feature>
<accession>A0A8X8D0N3</accession>
<proteinExistence type="inferred from homology"/>
<comment type="caution">
    <text evidence="5">The sequence shown here is derived from an EMBL/GenBank/DDBJ whole genome shotgun (WGS) entry which is preliminary data.</text>
</comment>
<evidence type="ECO:0000256" key="4">
    <source>
        <dbReference type="SAM" id="MobiDB-lite"/>
    </source>
</evidence>
<feature type="region of interest" description="Disordered" evidence="4">
    <location>
        <begin position="1"/>
        <end position="27"/>
    </location>
</feature>
<dbReference type="Pfam" id="PF13041">
    <property type="entry name" value="PPR_2"/>
    <property type="match status" value="2"/>
</dbReference>
<comment type="similarity">
    <text evidence="1">Belongs to the PPR family. P subfamily.</text>
</comment>
<feature type="repeat" description="PPR" evidence="3">
    <location>
        <begin position="623"/>
        <end position="657"/>
    </location>
</feature>
<dbReference type="InterPro" id="IPR002885">
    <property type="entry name" value="PPR_rpt"/>
</dbReference>
<organism evidence="5 6">
    <name type="scientific">Populus tomentosa</name>
    <name type="common">Chinese white poplar</name>
    <dbReference type="NCBI Taxonomy" id="118781"/>
    <lineage>
        <taxon>Eukaryota</taxon>
        <taxon>Viridiplantae</taxon>
        <taxon>Streptophyta</taxon>
        <taxon>Embryophyta</taxon>
        <taxon>Tracheophyta</taxon>
        <taxon>Spermatophyta</taxon>
        <taxon>Magnoliopsida</taxon>
        <taxon>eudicotyledons</taxon>
        <taxon>Gunneridae</taxon>
        <taxon>Pentapetalae</taxon>
        <taxon>rosids</taxon>
        <taxon>fabids</taxon>
        <taxon>Malpighiales</taxon>
        <taxon>Salicaceae</taxon>
        <taxon>Saliceae</taxon>
        <taxon>Populus</taxon>
    </lineage>
</organism>
<dbReference type="NCBIfam" id="TIGR00756">
    <property type="entry name" value="PPR"/>
    <property type="match status" value="4"/>
</dbReference>
<dbReference type="Pfam" id="PF12854">
    <property type="entry name" value="PPR_1"/>
    <property type="match status" value="1"/>
</dbReference>
<feature type="repeat" description="PPR" evidence="3">
    <location>
        <begin position="588"/>
        <end position="622"/>
    </location>
</feature>
<dbReference type="EMBL" id="JAAWWB010000010">
    <property type="protein sequence ID" value="KAG6773317.1"/>
    <property type="molecule type" value="Genomic_DNA"/>
</dbReference>
<protein>
    <recommendedName>
        <fullName evidence="7">Pentatricopeptide repeat-containing protein</fullName>
    </recommendedName>
</protein>
<evidence type="ECO:0000256" key="3">
    <source>
        <dbReference type="PROSITE-ProRule" id="PRU00708"/>
    </source>
</evidence>
<dbReference type="PANTHER" id="PTHR47941">
    <property type="entry name" value="PENTATRICOPEPTIDE REPEAT-CONTAINING PROTEIN 3, MITOCHONDRIAL"/>
    <property type="match status" value="1"/>
</dbReference>
<evidence type="ECO:0008006" key="7">
    <source>
        <dbReference type="Google" id="ProtNLM"/>
    </source>
</evidence>
<feature type="compositionally biased region" description="Basic and acidic residues" evidence="4">
    <location>
        <begin position="241"/>
        <end position="250"/>
    </location>
</feature>
<keyword evidence="2" id="KW-0677">Repeat</keyword>
<feature type="region of interest" description="Disordered" evidence="4">
    <location>
        <begin position="186"/>
        <end position="250"/>
    </location>
</feature>
<feature type="repeat" description="PPR" evidence="3">
    <location>
        <begin position="551"/>
        <end position="585"/>
    </location>
</feature>
<keyword evidence="6" id="KW-1185">Reference proteome</keyword>
<gene>
    <name evidence="5" type="ORF">POTOM_020583</name>
</gene>
<reference evidence="5" key="1">
    <citation type="journal article" date="2020" name="bioRxiv">
        <title>Hybrid origin of Populus tomentosa Carr. identified through genome sequencing and phylogenomic analysis.</title>
        <authorList>
            <person name="An X."/>
            <person name="Gao K."/>
            <person name="Chen Z."/>
            <person name="Li J."/>
            <person name="Yang X."/>
            <person name="Yang X."/>
            <person name="Zhou J."/>
            <person name="Guo T."/>
            <person name="Zhao T."/>
            <person name="Huang S."/>
            <person name="Miao D."/>
            <person name="Khan W.U."/>
            <person name="Rao P."/>
            <person name="Ye M."/>
            <person name="Lei B."/>
            <person name="Liao W."/>
            <person name="Wang J."/>
            <person name="Ji L."/>
            <person name="Li Y."/>
            <person name="Guo B."/>
            <person name="Mustafa N.S."/>
            <person name="Li S."/>
            <person name="Yun Q."/>
            <person name="Keller S.R."/>
            <person name="Mao J."/>
            <person name="Zhang R."/>
            <person name="Strauss S.H."/>
        </authorList>
    </citation>
    <scope>NUCLEOTIDE SEQUENCE</scope>
    <source>
        <strain evidence="5">GM15</strain>
        <tissue evidence="5">Leaf</tissue>
    </source>
</reference>